<dbReference type="Gramene" id="CDX81652">
    <property type="protein sequence ID" value="CDX81652"/>
    <property type="gene ID" value="GSBRNA2T00136565001"/>
</dbReference>
<accession>A0A816UW02</accession>
<name>A0A816UW02_BRANA</name>
<organism evidence="1">
    <name type="scientific">Brassica napus</name>
    <name type="common">Rape</name>
    <dbReference type="NCBI Taxonomy" id="3708"/>
    <lineage>
        <taxon>Eukaryota</taxon>
        <taxon>Viridiplantae</taxon>
        <taxon>Streptophyta</taxon>
        <taxon>Embryophyta</taxon>
        <taxon>Tracheophyta</taxon>
        <taxon>Spermatophyta</taxon>
        <taxon>Magnoliopsida</taxon>
        <taxon>eudicotyledons</taxon>
        <taxon>Gunneridae</taxon>
        <taxon>Pentapetalae</taxon>
        <taxon>rosids</taxon>
        <taxon>malvids</taxon>
        <taxon>Brassicales</taxon>
        <taxon>Brassicaceae</taxon>
        <taxon>Brassiceae</taxon>
        <taxon>Brassica</taxon>
    </lineage>
</organism>
<gene>
    <name evidence="1" type="ORF">DARMORV10_C08P45610.1</name>
</gene>
<dbReference type="EMBL" id="HG994372">
    <property type="protein sequence ID" value="CAF2115319.1"/>
    <property type="molecule type" value="Genomic_DNA"/>
</dbReference>
<protein>
    <submittedName>
        <fullName evidence="1">(rape) hypothetical protein</fullName>
    </submittedName>
</protein>
<dbReference type="AlphaFoldDB" id="A0A816UW02"/>
<sequence>MRMWCGTVHGRWSWPTLCFSLKETTKRQLLIDSSFQTQSFSGLSAILILRNQRGRSQLG</sequence>
<reference evidence="1" key="1">
    <citation type="submission" date="2021-01" db="EMBL/GenBank/DDBJ databases">
        <authorList>
            <consortium name="Genoscope - CEA"/>
            <person name="William W."/>
        </authorList>
    </citation>
    <scope>NUCLEOTIDE SEQUENCE</scope>
</reference>
<proteinExistence type="predicted"/>
<evidence type="ECO:0000313" key="1">
    <source>
        <dbReference type="EMBL" id="CAF2115319.1"/>
    </source>
</evidence>
<dbReference type="Proteomes" id="UP001295469">
    <property type="component" value="Chromosome C08"/>
</dbReference>